<dbReference type="Proteomes" id="UP000004088">
    <property type="component" value="Unassembled WGS sequence"/>
</dbReference>
<dbReference type="PANTHER" id="PTHR43747">
    <property type="entry name" value="FAD-BINDING PROTEIN"/>
    <property type="match status" value="1"/>
</dbReference>
<dbReference type="InterPro" id="IPR036188">
    <property type="entry name" value="FAD/NAD-bd_sf"/>
</dbReference>
<accession>F0EWI7</accession>
<dbReference type="InterPro" id="IPR002938">
    <property type="entry name" value="FAD-bd"/>
</dbReference>
<dbReference type="Gene3D" id="3.50.50.60">
    <property type="entry name" value="FAD/NAD(P)-binding domain"/>
    <property type="match status" value="1"/>
</dbReference>
<dbReference type="SUPFAM" id="SSF51905">
    <property type="entry name" value="FAD/NAD(P)-binding domain"/>
    <property type="match status" value="1"/>
</dbReference>
<organism evidence="2 3">
    <name type="scientific">Kingella denitrificans ATCC 33394</name>
    <dbReference type="NCBI Taxonomy" id="888741"/>
    <lineage>
        <taxon>Bacteria</taxon>
        <taxon>Pseudomonadati</taxon>
        <taxon>Pseudomonadota</taxon>
        <taxon>Betaproteobacteria</taxon>
        <taxon>Neisseriales</taxon>
        <taxon>Neisseriaceae</taxon>
        <taxon>Kingella</taxon>
    </lineage>
</organism>
<feature type="domain" description="FAD-binding" evidence="1">
    <location>
        <begin position="6"/>
        <end position="334"/>
    </location>
</feature>
<dbReference type="EMBL" id="AEWV01000006">
    <property type="protein sequence ID" value="EGC18074.1"/>
    <property type="molecule type" value="Genomic_DNA"/>
</dbReference>
<protein>
    <submittedName>
        <fullName evidence="2">FAD dependent oxidoreductase</fullName>
    </submittedName>
</protein>
<dbReference type="AlphaFoldDB" id="F0EWI7"/>
<evidence type="ECO:0000313" key="2">
    <source>
        <dbReference type="EMBL" id="EGC18074.1"/>
    </source>
</evidence>
<proteinExistence type="predicted"/>
<gene>
    <name evidence="2" type="ORF">HMPREF9098_0223</name>
</gene>
<evidence type="ECO:0000259" key="1">
    <source>
        <dbReference type="Pfam" id="PF01494"/>
    </source>
</evidence>
<comment type="caution">
    <text evidence="2">The sequence shown here is derived from an EMBL/GenBank/DDBJ whole genome shotgun (WGS) entry which is preliminary data.</text>
</comment>
<dbReference type="STRING" id="888741.HMPREF9098_0223"/>
<dbReference type="HOGENOM" id="CLU_024648_4_1_4"/>
<dbReference type="RefSeq" id="WP_003781103.1">
    <property type="nucleotide sequence ID" value="NZ_GL870929.1"/>
</dbReference>
<reference evidence="2 3" key="1">
    <citation type="submission" date="2011-01" db="EMBL/GenBank/DDBJ databases">
        <authorList>
            <person name="Muzny D."/>
            <person name="Qin X."/>
            <person name="Deng J."/>
            <person name="Jiang H."/>
            <person name="Liu Y."/>
            <person name="Qu J."/>
            <person name="Song X.-Z."/>
            <person name="Zhang L."/>
            <person name="Thornton R."/>
            <person name="Coyle M."/>
            <person name="Francisco L."/>
            <person name="Jackson L."/>
            <person name="Javaid M."/>
            <person name="Korchina V."/>
            <person name="Kovar C."/>
            <person name="Mata R."/>
            <person name="Mathew T."/>
            <person name="Ngo R."/>
            <person name="Nguyen L."/>
            <person name="Nguyen N."/>
            <person name="Okwuonu G."/>
            <person name="Ongeri F."/>
            <person name="Pham C."/>
            <person name="Simmons D."/>
            <person name="Wilczek-Boney K."/>
            <person name="Hale W."/>
            <person name="Jakkamsetti A."/>
            <person name="Pham P."/>
            <person name="Ruth R."/>
            <person name="San Lucas F."/>
            <person name="Warren J."/>
            <person name="Zhang J."/>
            <person name="Zhao Z."/>
            <person name="Zhou C."/>
            <person name="Zhu D."/>
            <person name="Lee S."/>
            <person name="Bess C."/>
            <person name="Blankenburg K."/>
            <person name="Forbes L."/>
            <person name="Fu Q."/>
            <person name="Gubbala S."/>
            <person name="Hirani K."/>
            <person name="Jayaseelan J.C."/>
            <person name="Lara F."/>
            <person name="Munidasa M."/>
            <person name="Palculict T."/>
            <person name="Patil S."/>
            <person name="Pu L.-L."/>
            <person name="Saada N."/>
            <person name="Tang L."/>
            <person name="Weissenberger G."/>
            <person name="Zhu Y."/>
            <person name="Hemphill L."/>
            <person name="Shang Y."/>
            <person name="Youmans B."/>
            <person name="Ayvaz T."/>
            <person name="Ross M."/>
            <person name="Santibanez J."/>
            <person name="Aqrawi P."/>
            <person name="Gross S."/>
            <person name="Joshi V."/>
            <person name="Fowler G."/>
            <person name="Nazareth L."/>
            <person name="Reid J."/>
            <person name="Worley K."/>
            <person name="Petrosino J."/>
            <person name="Highlander S."/>
            <person name="Gibbs R."/>
        </authorList>
    </citation>
    <scope>NUCLEOTIDE SEQUENCE [LARGE SCALE GENOMIC DNA]</scope>
    <source>
        <strain evidence="2 3">ATCC 33394</strain>
    </source>
</reference>
<name>F0EWI7_9NEIS</name>
<keyword evidence="3" id="KW-1185">Reference proteome</keyword>
<sequence>MSDFFDVVIVGAGPSGTVAAALLLQQGFSVCIIEKQHFPRYVIGESLLPFAMDILSEADLLTPVAMAGFQPKNGVVFTYGERQTHFDFRYQYKHRSSVALQVDRAQFDQILAEEVIKKGADIRFGQSVLDFNPNEMPVSLTIQREDKSEYRLNARFVLDASGYFRLLPRLLGWEIETGLTHRNVYCTHINDNITDPLYDRYKSTTAIHPEFPDIWAWLIPFANGRASVGVVGESHYFQDDRAASKVMKKFVMEIPFFARILQNAQWENDAPFLFFSRYDSGVKQMYGDNFALLGNAAGFLDPVFSSGVTTAIYSSKLACQAVTRQLRGEKVDWQKDYAEAHAYGVNTLRNCIDSWYDGSFQELVFSNKPSPELREALCSVFAGYAWDTENPFIRDVHAGLI</sequence>
<dbReference type="Pfam" id="PF01494">
    <property type="entry name" value="FAD_binding_3"/>
    <property type="match status" value="1"/>
</dbReference>
<evidence type="ECO:0000313" key="3">
    <source>
        <dbReference type="Proteomes" id="UP000004088"/>
    </source>
</evidence>
<dbReference type="InterPro" id="IPR050816">
    <property type="entry name" value="Flavin-dep_Halogenase_NPB"/>
</dbReference>
<dbReference type="GO" id="GO:0071949">
    <property type="term" value="F:FAD binding"/>
    <property type="evidence" value="ECO:0007669"/>
    <property type="project" value="InterPro"/>
</dbReference>
<dbReference type="PANTHER" id="PTHR43747:SF1">
    <property type="entry name" value="SLR1998 PROTEIN"/>
    <property type="match status" value="1"/>
</dbReference>